<dbReference type="InterPro" id="IPR036761">
    <property type="entry name" value="TTHA0802/YceI-like_sf"/>
</dbReference>
<protein>
    <submittedName>
        <fullName evidence="3">YceI family protein</fullName>
    </submittedName>
</protein>
<feature type="chain" id="PRO_5047155241" evidence="1">
    <location>
        <begin position="22"/>
        <end position="192"/>
    </location>
</feature>
<feature type="domain" description="Lipid/polyisoprenoid-binding YceI-like" evidence="2">
    <location>
        <begin position="22"/>
        <end position="191"/>
    </location>
</feature>
<dbReference type="SUPFAM" id="SSF101874">
    <property type="entry name" value="YceI-like"/>
    <property type="match status" value="1"/>
</dbReference>
<proteinExistence type="predicted"/>
<organism evidence="3 4">
    <name type="scientific">Catenovulum adriaticum</name>
    <dbReference type="NCBI Taxonomy" id="2984846"/>
    <lineage>
        <taxon>Bacteria</taxon>
        <taxon>Pseudomonadati</taxon>
        <taxon>Pseudomonadota</taxon>
        <taxon>Gammaproteobacteria</taxon>
        <taxon>Alteromonadales</taxon>
        <taxon>Alteromonadaceae</taxon>
        <taxon>Catenovulum</taxon>
    </lineage>
</organism>
<dbReference type="PIRSF" id="PIRSF029811">
    <property type="entry name" value="UCP029811"/>
    <property type="match status" value="1"/>
</dbReference>
<evidence type="ECO:0000256" key="1">
    <source>
        <dbReference type="SAM" id="SignalP"/>
    </source>
</evidence>
<reference evidence="3" key="1">
    <citation type="submission" date="2022-10" db="EMBL/GenBank/DDBJ databases">
        <title>Catenovulum adriacola sp. nov. isolated in the Harbour of Susak.</title>
        <authorList>
            <person name="Schoch T."/>
            <person name="Reich S.J."/>
            <person name="Stoeferle S."/>
            <person name="Flaiz M."/>
            <person name="Kazda M."/>
            <person name="Riedel C.U."/>
            <person name="Duerre P."/>
        </authorList>
    </citation>
    <scope>NUCLEOTIDE SEQUENCE</scope>
    <source>
        <strain evidence="3">TS8</strain>
    </source>
</reference>
<name>A0ABY7AM62_9ALTE</name>
<keyword evidence="1" id="KW-0732">Signal</keyword>
<dbReference type="Gene3D" id="2.40.128.110">
    <property type="entry name" value="Lipid/polyisoprenoid-binding, YceI-like"/>
    <property type="match status" value="1"/>
</dbReference>
<evidence type="ECO:0000313" key="3">
    <source>
        <dbReference type="EMBL" id="WAJ69822.1"/>
    </source>
</evidence>
<dbReference type="Pfam" id="PF04264">
    <property type="entry name" value="YceI"/>
    <property type="match status" value="1"/>
</dbReference>
<dbReference type="InterPro" id="IPR027016">
    <property type="entry name" value="UCP029811"/>
</dbReference>
<dbReference type="EMBL" id="CP109965">
    <property type="protein sequence ID" value="WAJ69822.1"/>
    <property type="molecule type" value="Genomic_DNA"/>
</dbReference>
<dbReference type="SMART" id="SM00867">
    <property type="entry name" value="YceI"/>
    <property type="match status" value="1"/>
</dbReference>
<evidence type="ECO:0000313" key="4">
    <source>
        <dbReference type="Proteomes" id="UP001163726"/>
    </source>
</evidence>
<dbReference type="Proteomes" id="UP001163726">
    <property type="component" value="Chromosome"/>
</dbReference>
<accession>A0ABY7AM62</accession>
<keyword evidence="4" id="KW-1185">Reference proteome</keyword>
<feature type="signal peptide" evidence="1">
    <location>
        <begin position="1"/>
        <end position="21"/>
    </location>
</feature>
<evidence type="ECO:0000259" key="2">
    <source>
        <dbReference type="SMART" id="SM00867"/>
    </source>
</evidence>
<sequence>MKFASKLCCVVAGLICNSAIAGWQLDNESSQLNFLSTKKSQITELHKFNTLSGSISDLGKVSVEIDLSSVDTKIPIRNDRMQQYLFEIEKFAKANISAQLEPSFLQSMDSGSSHNLSLNAELDLHGHKQSLPIEITVFKDKSGKISAISRQPVLINAADFKLVNGLNKLQELAGLPSITHVVPVTFSLTFSQ</sequence>
<gene>
    <name evidence="3" type="ORF">OLW01_11765</name>
</gene>
<dbReference type="RefSeq" id="WP_268074111.1">
    <property type="nucleotide sequence ID" value="NZ_CP109965.1"/>
</dbReference>
<dbReference type="InterPro" id="IPR007372">
    <property type="entry name" value="Lipid/polyisoprenoid-bd_YceI"/>
</dbReference>